<dbReference type="RefSeq" id="WP_068169408.1">
    <property type="nucleotide sequence ID" value="NZ_AOGK01000001.1"/>
</dbReference>
<protein>
    <submittedName>
        <fullName evidence="3">Aspartate racemase</fullName>
    </submittedName>
</protein>
<dbReference type="InterPro" id="IPR004380">
    <property type="entry name" value="Asp_race"/>
</dbReference>
<dbReference type="EMBL" id="AOGK01000001">
    <property type="protein sequence ID" value="MDG5973664.1"/>
    <property type="molecule type" value="Genomic_DNA"/>
</dbReference>
<dbReference type="GO" id="GO:0047661">
    <property type="term" value="F:amino-acid racemase activity"/>
    <property type="evidence" value="ECO:0007669"/>
    <property type="project" value="InterPro"/>
</dbReference>
<evidence type="ECO:0000256" key="2">
    <source>
        <dbReference type="ARBA" id="ARBA00023235"/>
    </source>
</evidence>
<dbReference type="PANTHER" id="PTHR21198">
    <property type="entry name" value="GLUTAMATE RACEMASE"/>
    <property type="match status" value="1"/>
</dbReference>
<accession>A0A9X4NNG6</accession>
<organism evidence="3 4">
    <name type="scientific">Hydrogenophaga taeniospiralis CCUG 15921</name>
    <dbReference type="NCBI Taxonomy" id="1281780"/>
    <lineage>
        <taxon>Bacteria</taxon>
        <taxon>Pseudomonadati</taxon>
        <taxon>Pseudomonadota</taxon>
        <taxon>Betaproteobacteria</taxon>
        <taxon>Burkholderiales</taxon>
        <taxon>Comamonadaceae</taxon>
        <taxon>Hydrogenophaga</taxon>
    </lineage>
</organism>
<dbReference type="OrthoDB" id="9803739at2"/>
<dbReference type="InterPro" id="IPR015942">
    <property type="entry name" value="Asp/Glu/hydantoin_racemase"/>
</dbReference>
<keyword evidence="2" id="KW-0413">Isomerase</keyword>
<sequence length="230" mass="24962">MKTIGLIGGMSWESTTLYYQLINREVARRLGGLSSARLNLVSLDFQDIAQRQRAGDWSGMADILRQAARRLQETGAQCLLIGTNTMHKLAPEVQAASDVPLLHIADVTADAILAQGLDAVGLMGTRFTMEQDFYVERLASRGIRCVIPDEAERIEIHRIIFEELCQGQLPPASRAWLSACIASLKARGAQGVVLGCTELPLIVGPKDSCLPTFDTTALHAMAAVNFALAE</sequence>
<dbReference type="PANTHER" id="PTHR21198:SF7">
    <property type="entry name" value="ASPARTATE-GLUTAMATE RACEMASE FAMILY"/>
    <property type="match status" value="1"/>
</dbReference>
<keyword evidence="4" id="KW-1185">Reference proteome</keyword>
<dbReference type="Pfam" id="PF01177">
    <property type="entry name" value="Asp_Glu_race"/>
    <property type="match status" value="1"/>
</dbReference>
<name>A0A9X4NNG6_9BURK</name>
<reference evidence="3" key="1">
    <citation type="submission" date="2013-01" db="EMBL/GenBank/DDBJ databases">
        <title>Genome draft of Hydrogenophaga taeniospiralis 2K1.</title>
        <authorList>
            <person name="Gomila M."/>
            <person name="Lalucat J."/>
        </authorList>
    </citation>
    <scope>NUCLEOTIDE SEQUENCE</scope>
    <source>
        <strain evidence="3">CCUG 15921</strain>
    </source>
</reference>
<dbReference type="PROSITE" id="PS00924">
    <property type="entry name" value="ASP_GLU_RACEMASE_2"/>
    <property type="match status" value="1"/>
</dbReference>
<dbReference type="InterPro" id="IPR001920">
    <property type="entry name" value="Asp/Glu_race"/>
</dbReference>
<dbReference type="AlphaFoldDB" id="A0A9X4NNG6"/>
<evidence type="ECO:0000313" key="3">
    <source>
        <dbReference type="EMBL" id="MDG5973664.1"/>
    </source>
</evidence>
<comment type="similarity">
    <text evidence="1">Belongs to the aspartate/glutamate racemases family.</text>
</comment>
<dbReference type="NCBIfam" id="TIGR00035">
    <property type="entry name" value="asp_race"/>
    <property type="match status" value="1"/>
</dbReference>
<dbReference type="InterPro" id="IPR033134">
    <property type="entry name" value="Asp/Glu_racemase_AS_2"/>
</dbReference>
<comment type="caution">
    <text evidence="3">The sequence shown here is derived from an EMBL/GenBank/DDBJ whole genome shotgun (WGS) entry which is preliminary data.</text>
</comment>
<evidence type="ECO:0000313" key="4">
    <source>
        <dbReference type="Proteomes" id="UP001152876"/>
    </source>
</evidence>
<dbReference type="Proteomes" id="UP001152876">
    <property type="component" value="Unassembled WGS sequence"/>
</dbReference>
<dbReference type="SUPFAM" id="SSF53681">
    <property type="entry name" value="Aspartate/glutamate racemase"/>
    <property type="match status" value="2"/>
</dbReference>
<proteinExistence type="inferred from homology"/>
<evidence type="ECO:0000256" key="1">
    <source>
        <dbReference type="ARBA" id="ARBA00007847"/>
    </source>
</evidence>
<dbReference type="Gene3D" id="3.40.50.1860">
    <property type="match status" value="2"/>
</dbReference>
<gene>
    <name evidence="3" type="ORF">H010_00275</name>
</gene>